<dbReference type="Proteomes" id="UP001157418">
    <property type="component" value="Unassembled WGS sequence"/>
</dbReference>
<accession>A0AAU9PGA5</accession>
<keyword evidence="3" id="KW-1185">Reference proteome</keyword>
<feature type="transmembrane region" description="Helical" evidence="1">
    <location>
        <begin position="52"/>
        <end position="74"/>
    </location>
</feature>
<proteinExistence type="predicted"/>
<dbReference type="EMBL" id="CAKMRJ010005634">
    <property type="protein sequence ID" value="CAH1449170.1"/>
    <property type="molecule type" value="Genomic_DNA"/>
</dbReference>
<keyword evidence="1" id="KW-0472">Membrane</keyword>
<evidence type="ECO:0000256" key="1">
    <source>
        <dbReference type="SAM" id="Phobius"/>
    </source>
</evidence>
<keyword evidence="1" id="KW-1133">Transmembrane helix</keyword>
<comment type="caution">
    <text evidence="2">The sequence shown here is derived from an EMBL/GenBank/DDBJ whole genome shotgun (WGS) entry which is preliminary data.</text>
</comment>
<gene>
    <name evidence="2" type="ORF">LVIROSA_LOCUS34673</name>
</gene>
<name>A0AAU9PGA5_9ASTR</name>
<evidence type="ECO:0000313" key="2">
    <source>
        <dbReference type="EMBL" id="CAH1449170.1"/>
    </source>
</evidence>
<reference evidence="2 3" key="1">
    <citation type="submission" date="2022-01" db="EMBL/GenBank/DDBJ databases">
        <authorList>
            <person name="Xiong W."/>
            <person name="Schranz E."/>
        </authorList>
    </citation>
    <scope>NUCLEOTIDE SEQUENCE [LARGE SCALE GENOMIC DNA]</scope>
</reference>
<evidence type="ECO:0000313" key="3">
    <source>
        <dbReference type="Proteomes" id="UP001157418"/>
    </source>
</evidence>
<organism evidence="2 3">
    <name type="scientific">Lactuca virosa</name>
    <dbReference type="NCBI Taxonomy" id="75947"/>
    <lineage>
        <taxon>Eukaryota</taxon>
        <taxon>Viridiplantae</taxon>
        <taxon>Streptophyta</taxon>
        <taxon>Embryophyta</taxon>
        <taxon>Tracheophyta</taxon>
        <taxon>Spermatophyta</taxon>
        <taxon>Magnoliopsida</taxon>
        <taxon>eudicotyledons</taxon>
        <taxon>Gunneridae</taxon>
        <taxon>Pentapetalae</taxon>
        <taxon>asterids</taxon>
        <taxon>campanulids</taxon>
        <taxon>Asterales</taxon>
        <taxon>Asteraceae</taxon>
        <taxon>Cichorioideae</taxon>
        <taxon>Cichorieae</taxon>
        <taxon>Lactucinae</taxon>
        <taxon>Lactuca</taxon>
    </lineage>
</organism>
<dbReference type="AlphaFoldDB" id="A0AAU9PGA5"/>
<keyword evidence="1" id="KW-0812">Transmembrane</keyword>
<protein>
    <submittedName>
        <fullName evidence="2">Uncharacterized protein</fullName>
    </submittedName>
</protein>
<sequence>MFSAGSRWNYNIICRLCTILLSVFYAKKAQLIEPLVKGTLNVLTSAAKVPSSSMVAVVFPYEPLFFLLLIWGWWDALQQEEKCNCLVIYRFPWMMIPYGL</sequence>